<reference evidence="2" key="5">
    <citation type="journal article" date="2021" name="G3 (Bethesda)">
        <title>Aegilops tauschii genome assembly Aet v5.0 features greater sequence contiguity and improved annotation.</title>
        <authorList>
            <person name="Wang L."/>
            <person name="Zhu T."/>
            <person name="Rodriguez J.C."/>
            <person name="Deal K.R."/>
            <person name="Dubcovsky J."/>
            <person name="McGuire P.E."/>
            <person name="Lux T."/>
            <person name="Spannagl M."/>
            <person name="Mayer K.F.X."/>
            <person name="Baldrich P."/>
            <person name="Meyers B.C."/>
            <person name="Huo N."/>
            <person name="Gu Y.Q."/>
            <person name="Zhou H."/>
            <person name="Devos K.M."/>
            <person name="Bennetzen J.L."/>
            <person name="Unver T."/>
            <person name="Budak H."/>
            <person name="Gulick P.J."/>
            <person name="Galiba G."/>
            <person name="Kalapos B."/>
            <person name="Nelson D.R."/>
            <person name="Li P."/>
            <person name="You F.M."/>
            <person name="Luo M.C."/>
            <person name="Dvorak J."/>
        </authorList>
    </citation>
    <scope>NUCLEOTIDE SEQUENCE [LARGE SCALE GENOMIC DNA]</scope>
    <source>
        <strain evidence="2">cv. AL8/78</strain>
    </source>
</reference>
<protein>
    <submittedName>
        <fullName evidence="2">Uncharacterized protein</fullName>
    </submittedName>
</protein>
<feature type="region of interest" description="Disordered" evidence="1">
    <location>
        <begin position="1"/>
        <end position="82"/>
    </location>
</feature>
<reference evidence="3" key="1">
    <citation type="journal article" date="2014" name="Science">
        <title>Ancient hybridizations among the ancestral genomes of bread wheat.</title>
        <authorList>
            <consortium name="International Wheat Genome Sequencing Consortium,"/>
            <person name="Marcussen T."/>
            <person name="Sandve S.R."/>
            <person name="Heier L."/>
            <person name="Spannagl M."/>
            <person name="Pfeifer M."/>
            <person name="Jakobsen K.S."/>
            <person name="Wulff B.B."/>
            <person name="Steuernagel B."/>
            <person name="Mayer K.F."/>
            <person name="Olsen O.A."/>
        </authorList>
    </citation>
    <scope>NUCLEOTIDE SEQUENCE [LARGE SCALE GENOMIC DNA]</scope>
    <source>
        <strain evidence="3">cv. AL8/78</strain>
    </source>
</reference>
<dbReference type="AlphaFoldDB" id="A0A453BRI4"/>
<reference evidence="2" key="3">
    <citation type="journal article" date="2017" name="Nature">
        <title>Genome sequence of the progenitor of the wheat D genome Aegilops tauschii.</title>
        <authorList>
            <person name="Luo M.C."/>
            <person name="Gu Y.Q."/>
            <person name="Puiu D."/>
            <person name="Wang H."/>
            <person name="Twardziok S.O."/>
            <person name="Deal K.R."/>
            <person name="Huo N."/>
            <person name="Zhu T."/>
            <person name="Wang L."/>
            <person name="Wang Y."/>
            <person name="McGuire P.E."/>
            <person name="Liu S."/>
            <person name="Long H."/>
            <person name="Ramasamy R.K."/>
            <person name="Rodriguez J.C."/>
            <person name="Van S.L."/>
            <person name="Yuan L."/>
            <person name="Wang Z."/>
            <person name="Xia Z."/>
            <person name="Xiao L."/>
            <person name="Anderson O.D."/>
            <person name="Ouyang S."/>
            <person name="Liang Y."/>
            <person name="Zimin A.V."/>
            <person name="Pertea G."/>
            <person name="Qi P."/>
            <person name="Bennetzen J.L."/>
            <person name="Dai X."/>
            <person name="Dawson M.W."/>
            <person name="Muller H.G."/>
            <person name="Kugler K."/>
            <person name="Rivarola-Duarte L."/>
            <person name="Spannagl M."/>
            <person name="Mayer K.F.X."/>
            <person name="Lu F.H."/>
            <person name="Bevan M.W."/>
            <person name="Leroy P."/>
            <person name="Li P."/>
            <person name="You F.M."/>
            <person name="Sun Q."/>
            <person name="Liu Z."/>
            <person name="Lyons E."/>
            <person name="Wicker T."/>
            <person name="Salzberg S.L."/>
            <person name="Devos K.M."/>
            <person name="Dvorak J."/>
        </authorList>
    </citation>
    <scope>NUCLEOTIDE SEQUENCE [LARGE SCALE GENOMIC DNA]</scope>
    <source>
        <strain evidence="2">cv. AL8/78</strain>
    </source>
</reference>
<feature type="compositionally biased region" description="Pro residues" evidence="1">
    <location>
        <begin position="12"/>
        <end position="42"/>
    </location>
</feature>
<sequence length="141" mass="14592">RSPRSILSSPATPNPAPPPISTPPNPAPAPPATSSPTPPLPGRHPLLHTRRRPPPSTPPSPSLHTETLDRRHGHLSLASPLSLSPVAALTTSTSSATTTMASTSPSLPGWRSTQFLSLPRFLSNPATSRLPPPPATSLPSS</sequence>
<proteinExistence type="predicted"/>
<dbReference type="EnsemblPlants" id="AET2Gv20610200.1">
    <property type="protein sequence ID" value="AET2Gv20610200.1"/>
    <property type="gene ID" value="AET2Gv20610200"/>
</dbReference>
<evidence type="ECO:0000313" key="3">
    <source>
        <dbReference type="Proteomes" id="UP000015105"/>
    </source>
</evidence>
<reference evidence="3" key="2">
    <citation type="journal article" date="2017" name="Nat. Plants">
        <title>The Aegilops tauschii genome reveals multiple impacts of transposons.</title>
        <authorList>
            <person name="Zhao G."/>
            <person name="Zou C."/>
            <person name="Li K."/>
            <person name="Wang K."/>
            <person name="Li T."/>
            <person name="Gao L."/>
            <person name="Zhang X."/>
            <person name="Wang H."/>
            <person name="Yang Z."/>
            <person name="Liu X."/>
            <person name="Jiang W."/>
            <person name="Mao L."/>
            <person name="Kong X."/>
            <person name="Jiao Y."/>
            <person name="Jia J."/>
        </authorList>
    </citation>
    <scope>NUCLEOTIDE SEQUENCE [LARGE SCALE GENOMIC DNA]</scope>
    <source>
        <strain evidence="3">cv. AL8/78</strain>
    </source>
</reference>
<accession>A0A453BRI4</accession>
<evidence type="ECO:0000313" key="2">
    <source>
        <dbReference type="EnsemblPlants" id="AET2Gv20610200.1"/>
    </source>
</evidence>
<keyword evidence="3" id="KW-1185">Reference proteome</keyword>
<name>A0A453BRI4_AEGTS</name>
<dbReference type="Gramene" id="AET2Gv20610200.1">
    <property type="protein sequence ID" value="AET2Gv20610200.1"/>
    <property type="gene ID" value="AET2Gv20610200"/>
</dbReference>
<evidence type="ECO:0000256" key="1">
    <source>
        <dbReference type="SAM" id="MobiDB-lite"/>
    </source>
</evidence>
<dbReference type="Proteomes" id="UP000015105">
    <property type="component" value="Chromosome 2D"/>
</dbReference>
<organism evidence="2 3">
    <name type="scientific">Aegilops tauschii subsp. strangulata</name>
    <name type="common">Goatgrass</name>
    <dbReference type="NCBI Taxonomy" id="200361"/>
    <lineage>
        <taxon>Eukaryota</taxon>
        <taxon>Viridiplantae</taxon>
        <taxon>Streptophyta</taxon>
        <taxon>Embryophyta</taxon>
        <taxon>Tracheophyta</taxon>
        <taxon>Spermatophyta</taxon>
        <taxon>Magnoliopsida</taxon>
        <taxon>Liliopsida</taxon>
        <taxon>Poales</taxon>
        <taxon>Poaceae</taxon>
        <taxon>BOP clade</taxon>
        <taxon>Pooideae</taxon>
        <taxon>Triticodae</taxon>
        <taxon>Triticeae</taxon>
        <taxon>Triticinae</taxon>
        <taxon>Aegilops</taxon>
    </lineage>
</organism>
<reference evidence="2" key="4">
    <citation type="submission" date="2019-03" db="UniProtKB">
        <authorList>
            <consortium name="EnsemblPlants"/>
        </authorList>
    </citation>
    <scope>IDENTIFICATION</scope>
</reference>